<proteinExistence type="inferred from homology"/>
<evidence type="ECO:0000256" key="7">
    <source>
        <dbReference type="SAM" id="Phobius"/>
    </source>
</evidence>
<dbReference type="CDD" id="cd11072">
    <property type="entry name" value="CYP71-like"/>
    <property type="match status" value="4"/>
</dbReference>
<keyword evidence="4 7" id="KW-1133">Transmembrane helix</keyword>
<evidence type="ECO:0000256" key="4">
    <source>
        <dbReference type="ARBA" id="ARBA00022989"/>
    </source>
</evidence>
<evidence type="ECO:0000313" key="9">
    <source>
        <dbReference type="Proteomes" id="UP000824890"/>
    </source>
</evidence>
<dbReference type="Proteomes" id="UP000824890">
    <property type="component" value="Unassembled WGS sequence"/>
</dbReference>
<comment type="similarity">
    <text evidence="2">Belongs to the cytochrome P450 family.</text>
</comment>
<dbReference type="Gene3D" id="1.10.630.10">
    <property type="entry name" value="Cytochrome P450"/>
    <property type="match status" value="6"/>
</dbReference>
<dbReference type="InterPro" id="IPR002401">
    <property type="entry name" value="Cyt_P450_E_grp-I"/>
</dbReference>
<dbReference type="PANTHER" id="PTHR47956">
    <property type="entry name" value="CYTOCHROME P450 71B11-RELATED"/>
    <property type="match status" value="1"/>
</dbReference>
<reference evidence="8 9" key="1">
    <citation type="submission" date="2021-05" db="EMBL/GenBank/DDBJ databases">
        <title>Genome Assembly of Synthetic Allotetraploid Brassica napus Reveals Homoeologous Exchanges between Subgenomes.</title>
        <authorList>
            <person name="Davis J.T."/>
        </authorList>
    </citation>
    <scope>NUCLEOTIDE SEQUENCE [LARGE SCALE GENOMIC DNA]</scope>
    <source>
        <strain evidence="9">cv. Da-Ae</strain>
        <tissue evidence="8">Seedling</tissue>
    </source>
</reference>
<organism evidence="8 9">
    <name type="scientific">Brassica napus</name>
    <name type="common">Rape</name>
    <dbReference type="NCBI Taxonomy" id="3708"/>
    <lineage>
        <taxon>Eukaryota</taxon>
        <taxon>Viridiplantae</taxon>
        <taxon>Streptophyta</taxon>
        <taxon>Embryophyta</taxon>
        <taxon>Tracheophyta</taxon>
        <taxon>Spermatophyta</taxon>
        <taxon>Magnoliopsida</taxon>
        <taxon>eudicotyledons</taxon>
        <taxon>Gunneridae</taxon>
        <taxon>Pentapetalae</taxon>
        <taxon>rosids</taxon>
        <taxon>malvids</taxon>
        <taxon>Brassicales</taxon>
        <taxon>Brassicaceae</taxon>
        <taxon>Brassiceae</taxon>
        <taxon>Brassica</taxon>
    </lineage>
</organism>
<evidence type="ECO:0000313" key="8">
    <source>
        <dbReference type="EMBL" id="KAH0923894.1"/>
    </source>
</evidence>
<dbReference type="PANTHER" id="PTHR47956:SF70">
    <property type="entry name" value="CYTOCHROME P450 71B21"/>
    <property type="match status" value="1"/>
</dbReference>
<dbReference type="InterPro" id="IPR017972">
    <property type="entry name" value="Cyt_P450_CS"/>
</dbReference>
<accession>A0ABQ8D3E2</accession>
<dbReference type="SUPFAM" id="SSF48264">
    <property type="entry name" value="Cytochrome P450"/>
    <property type="match status" value="4"/>
</dbReference>
<dbReference type="Pfam" id="PF00067">
    <property type="entry name" value="p450"/>
    <property type="match status" value="5"/>
</dbReference>
<dbReference type="PRINTS" id="PR00385">
    <property type="entry name" value="P450"/>
</dbReference>
<dbReference type="InterPro" id="IPR050193">
    <property type="entry name" value="Cytochrome_P450_71"/>
</dbReference>
<keyword evidence="5" id="KW-0560">Oxidoreductase</keyword>
<evidence type="ECO:0000256" key="2">
    <source>
        <dbReference type="ARBA" id="ARBA00010617"/>
    </source>
</evidence>
<evidence type="ECO:0000256" key="6">
    <source>
        <dbReference type="ARBA" id="ARBA00023136"/>
    </source>
</evidence>
<sequence length="1859" mass="212287">MSMLSNSKGKFPPGPMGLPIIGNLHQLGKSLHRSFHKLSQEYGPVMFLRFGVVPVVVFSTKEAAEEVLKTHDLETCTRPKLSATKLFSYNYKDIGFAQYGDDWREMRKLAMLELFSSKKLKAFRYIREEESELLVKKLSKSAETQTLVDLRKALFSLTASIICRLAFGQNFHECDFVDMDKVEELVLESETNLGSFAFTDFFPTGLGWIIDRISGQHSELHKAFARLSNFFQHVIDDHLKPEQPQDHSDIIGVMLDMINKESKVGSFKVTYDHLKGVMSDVFLAGVNAGAITMIWAMTELTRHPRVMKKLQQEIRATLGDNKEKITEQDLEKVHFLKLVIQETFRLHPPAPLLLPRETMSDIKIQGYNIPKNTMIEINTYAIGRDPNCWTNPNEFIPERFIDNPIDYKGQHFELLPFGGGRRICPGMATGMTIVELGLLNVLYFFDWSLPDGMTIEDINMEEAGAFVIAKKVPLELVPMEQTESNFIFFSLFYSTNKKIMGISLLCFCLVTLVTLILIVKKIKHSKWNLPPSPPKFPVIGNLHQIGGLPHRSLERLARKYGPVMLLHFGFVPVVVVSSREAAEEVLRAHDLDCCSRPKLVGTRLLSRDFKDIAFTPYDEEWKERRKLAVRELFCLKKVQSFRYIREEECNFMVKKLSESAVNRTPVDLSKALFWLTASILFRVALGQNFYESKFIDKEKIEELVFEAETALGSFTCSDFFPLAGFGWLVDLLSGQHKRLNDVFLKLDDLFQRVIDDHKSPGRSKEHEDIIDAMLDVLHKQGENDSLKLTVDHIRGVVSNILLAGIDTGAINMIWAMTELARNPKLMKKVQSEIRDNLGNNKETITEEDIDKVPYLKMILVNASAIGRDPKLWTNPEEFNPERFIDKPVDYRGQHFEFLPFGSGRRMCPGMPMGMAIVELGLLNLLYFFDWSLPDGMTIDDIDMEEAGTLTIVKKVPLKLVPVRIKHSKWNLPPSPPKFPVIGNLHQIGGLPHRSLERLARKYGPVMLLHFGFVPVVVVSSREAAEEVLRTHDLDCCSRPKLVGTRLLSRDFKDIAFTPYGEEWKERRKLAVRELFCLKKVQYFRHIREEECNFLVKKLSESAVCGSAVDLSKALFWLTASILFRVAFGQNFNESKFIDKEKIEELVFEAETALGSFTCSDFFPIAGLGWLVDWLSGQHKRLNDVFFKLDDLFQRVIDDHLTPGRSKDHQDIVDSMLDMIHKQGQNGSLNLTVDHIRGVLLNIFLAGIDTGAITMIWAMTELARNPNLIKKVQSEIRDAFGNNKKTITEEDTNPEEFNPERFVNSPVDYRGQYFELLPFGSGRRICPGMPMGMATVELGLLNLLYFFDWSLPDGMTHEDIDTEEAGTLTIVKKVPLKLVPIRIKRSKWNLPPSPPEFPIIGSLHQVGELPHRSLQRLAERAGHVMLVHLGFIPVTVISSKEAAEEVLKTHDLDCCSRPKLVGTKLISRGFKDIGFTPYSEEWKERRKFLVREFFCFKKVQSFGYIREEECNLLVKKLSESAVDQSPVDLSKTLFWLTASIVFRVAFGQSFHESQLIDKEKVDELIFEAETAQASFTCSDFFPIAGLGWLVDWLSGQHKRLHDIFFKLDALLQRVIDDHMHPGRSKGDITDLMLDVMHKQGKDDALQLTLDHIKGFLTNIFIAGIDTGALTMIWAMTELARNPKVMKKLQGQIRDHFGNNKERITEEDIGKVPYLNLVIKETFRLHPVVPLLLPRETMAHIKVQGYDIPPKRRILINAWAIARDPKLWTNPEEFIPERFIDSHVDYRGQHFELLPFGSGRRMCPGMAMGIATVELGLLNLLYFFDWKLPDGMRQRDIDVEEGGTLTIVKKVPLKLVPVRVH</sequence>
<name>A0ABQ8D3E2_BRANA</name>
<keyword evidence="9" id="KW-1185">Reference proteome</keyword>
<evidence type="ECO:0000256" key="1">
    <source>
        <dbReference type="ARBA" id="ARBA00004167"/>
    </source>
</evidence>
<keyword evidence="3 7" id="KW-0812">Transmembrane</keyword>
<dbReference type="EMBL" id="JAGKQM010000006">
    <property type="protein sequence ID" value="KAH0923894.1"/>
    <property type="molecule type" value="Genomic_DNA"/>
</dbReference>
<dbReference type="InterPro" id="IPR001128">
    <property type="entry name" value="Cyt_P450"/>
</dbReference>
<dbReference type="PROSITE" id="PS00086">
    <property type="entry name" value="CYTOCHROME_P450"/>
    <property type="match status" value="4"/>
</dbReference>
<dbReference type="InterPro" id="IPR036396">
    <property type="entry name" value="Cyt_P450_sf"/>
</dbReference>
<protein>
    <submittedName>
        <fullName evidence="8">Uncharacterized protein</fullName>
    </submittedName>
</protein>
<keyword evidence="6 7" id="KW-0472">Membrane</keyword>
<evidence type="ECO:0000256" key="3">
    <source>
        <dbReference type="ARBA" id="ARBA00022692"/>
    </source>
</evidence>
<comment type="subcellular location">
    <subcellularLocation>
        <location evidence="1">Membrane</location>
        <topology evidence="1">Single-pass membrane protein</topology>
    </subcellularLocation>
</comment>
<gene>
    <name evidence="8" type="ORF">HID58_023912</name>
</gene>
<comment type="caution">
    <text evidence="8">The sequence shown here is derived from an EMBL/GenBank/DDBJ whole genome shotgun (WGS) entry which is preliminary data.</text>
</comment>
<dbReference type="PRINTS" id="PR00463">
    <property type="entry name" value="EP450I"/>
</dbReference>
<evidence type="ECO:0000256" key="5">
    <source>
        <dbReference type="ARBA" id="ARBA00023002"/>
    </source>
</evidence>
<feature type="transmembrane region" description="Helical" evidence="7">
    <location>
        <begin position="499"/>
        <end position="519"/>
    </location>
</feature>